<dbReference type="Gene3D" id="3.60.40.10">
    <property type="entry name" value="PPM-type phosphatase domain"/>
    <property type="match status" value="1"/>
</dbReference>
<evidence type="ECO:0000313" key="7">
    <source>
        <dbReference type="Proteomes" id="UP001198163"/>
    </source>
</evidence>
<name>A0AAE3JJS5_9SPIR</name>
<feature type="transmembrane region" description="Helical" evidence="3">
    <location>
        <begin position="1098"/>
        <end position="1120"/>
    </location>
</feature>
<dbReference type="PANTHER" id="PTHR43156">
    <property type="entry name" value="STAGE II SPORULATION PROTEIN E-RELATED"/>
    <property type="match status" value="1"/>
</dbReference>
<evidence type="ECO:0000256" key="1">
    <source>
        <dbReference type="ARBA" id="ARBA00022801"/>
    </source>
</evidence>
<dbReference type="Pfam" id="PF07228">
    <property type="entry name" value="SpoIIE"/>
    <property type="match status" value="1"/>
</dbReference>
<keyword evidence="1" id="KW-0378">Hydrolase</keyword>
<dbReference type="InterPro" id="IPR052016">
    <property type="entry name" value="Bact_Sigma-Reg"/>
</dbReference>
<keyword evidence="7" id="KW-1185">Reference proteome</keyword>
<dbReference type="Gene3D" id="6.10.340.10">
    <property type="match status" value="1"/>
</dbReference>
<accession>A0AAE3JJS5</accession>
<comment type="caution">
    <text evidence="6">The sequence shown here is derived from an EMBL/GenBank/DDBJ whole genome shotgun (WGS) entry which is preliminary data.</text>
</comment>
<evidence type="ECO:0000256" key="3">
    <source>
        <dbReference type="SAM" id="Phobius"/>
    </source>
</evidence>
<feature type="signal peptide" evidence="4">
    <location>
        <begin position="1"/>
        <end position="21"/>
    </location>
</feature>
<dbReference type="EMBL" id="JAINWA010000001">
    <property type="protein sequence ID" value="MCD1653294.1"/>
    <property type="molecule type" value="Genomic_DNA"/>
</dbReference>
<dbReference type="InterPro" id="IPR036278">
    <property type="entry name" value="Sialidase_sf"/>
</dbReference>
<dbReference type="SUPFAM" id="SSF50939">
    <property type="entry name" value="Sialidases"/>
    <property type="match status" value="1"/>
</dbReference>
<dbReference type="SMART" id="SM00304">
    <property type="entry name" value="HAMP"/>
    <property type="match status" value="1"/>
</dbReference>
<dbReference type="SMART" id="SM00331">
    <property type="entry name" value="PP2C_SIG"/>
    <property type="match status" value="1"/>
</dbReference>
<keyword evidence="3" id="KW-0812">Transmembrane</keyword>
<evidence type="ECO:0000256" key="4">
    <source>
        <dbReference type="SAM" id="SignalP"/>
    </source>
</evidence>
<protein>
    <submittedName>
        <fullName evidence="6">SpoIIE family protein phosphatase</fullName>
    </submittedName>
</protein>
<keyword evidence="4" id="KW-0732">Signal</keyword>
<keyword evidence="3" id="KW-0472">Membrane</keyword>
<proteinExistence type="predicted"/>
<dbReference type="InterPro" id="IPR001932">
    <property type="entry name" value="PPM-type_phosphatase-like_dom"/>
</dbReference>
<dbReference type="PANTHER" id="PTHR43156:SF2">
    <property type="entry name" value="STAGE II SPORULATION PROTEIN E"/>
    <property type="match status" value="1"/>
</dbReference>
<feature type="domain" description="HAMP" evidence="5">
    <location>
        <begin position="1117"/>
        <end position="1174"/>
    </location>
</feature>
<dbReference type="GO" id="GO:0016791">
    <property type="term" value="F:phosphatase activity"/>
    <property type="evidence" value="ECO:0007669"/>
    <property type="project" value="TreeGrafter"/>
</dbReference>
<dbReference type="InterPro" id="IPR036457">
    <property type="entry name" value="PPM-type-like_dom_sf"/>
</dbReference>
<dbReference type="GO" id="GO:0007165">
    <property type="term" value="P:signal transduction"/>
    <property type="evidence" value="ECO:0007669"/>
    <property type="project" value="InterPro"/>
</dbReference>
<dbReference type="Gene3D" id="2.120.10.10">
    <property type="match status" value="1"/>
</dbReference>
<organism evidence="6 7">
    <name type="scientific">Teretinema zuelzerae</name>
    <dbReference type="NCBI Taxonomy" id="156"/>
    <lineage>
        <taxon>Bacteria</taxon>
        <taxon>Pseudomonadati</taxon>
        <taxon>Spirochaetota</taxon>
        <taxon>Spirochaetia</taxon>
        <taxon>Spirochaetales</taxon>
        <taxon>Treponemataceae</taxon>
        <taxon>Teretinema</taxon>
    </lineage>
</organism>
<keyword evidence="3" id="KW-1133">Transmembrane helix</keyword>
<dbReference type="PROSITE" id="PS50885">
    <property type="entry name" value="HAMP"/>
    <property type="match status" value="1"/>
</dbReference>
<reference evidence="6" key="1">
    <citation type="submission" date="2021-08" db="EMBL/GenBank/DDBJ databases">
        <title>Comparative analyses of Brucepasteria parasyntrophica and Teretinema zuelzerae.</title>
        <authorList>
            <person name="Song Y."/>
            <person name="Brune A."/>
        </authorList>
    </citation>
    <scope>NUCLEOTIDE SEQUENCE</scope>
    <source>
        <strain evidence="6">DSM 1903</strain>
    </source>
</reference>
<gene>
    <name evidence="6" type="ORF">K7J14_01105</name>
</gene>
<evidence type="ECO:0000256" key="2">
    <source>
        <dbReference type="SAM" id="MobiDB-lite"/>
    </source>
</evidence>
<evidence type="ECO:0000259" key="5">
    <source>
        <dbReference type="PROSITE" id="PS50885"/>
    </source>
</evidence>
<evidence type="ECO:0000313" key="6">
    <source>
        <dbReference type="EMBL" id="MCD1653294.1"/>
    </source>
</evidence>
<dbReference type="RefSeq" id="WP_230752212.1">
    <property type="nucleotide sequence ID" value="NZ_JAINWA010000001.1"/>
</dbReference>
<sequence>MMKKIVLLGIMLFSLFSSLYAQDFYWESPEPLYSGDSRFPIAASLDGRAAVVWQELDSVSAEGGRIWLSIRYFDGVSWHENRRFAGPIPYAGEVPSIASLALASESRVFIPVAAGENRIYVYSSADGCRNFERTVLNGSSSSVLSPHLFERSDGGFFIFASKGGEENFSLVVSRSDDGSSWSSFSDFSATSALRRPFLPVHAAVSGRDVVVFQAFYEGSARPSYQLYSTYSDDAGLTWSEPVLFTDFGEAGSQDAVAGRFENFHNQRPSVMSFGGKLSLVWERARTASQRYSIFYAELDSRGMLANQAERISSADGYCYDPQIAEYQGLPAVVWYDNRKGSNRVYLALKDGYLWSERELSRESRDSVFGRVVSVSGALEVYWQQAVARGGSRVYRLSPDQTVSPPRLVPAGFRDKRKGRGDRISVTVDLPEDSSGIAGFNWAYSSDTPGFVPNMLSRLPEDTRITVEAPTDGSWFIGARAMDYAGNWSQPSWVEYIRDTTPPAPPVIAEFDIDGSGYVSSNSFKVRWDPAEDDDIQGYSWRLEYVAPLEYLPVLQRRWSADAAFPASAQSASPVSFDFQQAASRFLPSPRPASSVRTADRSVSFTNRDNGIYAVSVSAIDSVGNIGAPAVKYIVLNKYIPYTYITYIDSKVDETGIITLSIIGRGFTEGGKLQQIHFDRDGMLPWDVTLAPGSNRFAVVNDRLVSGIVLSELEEGSYRIALDHPRRGLYLSKPLLSVSEYGTVKFGSYDYEFTPPWTKAPLAGRSFPGAERLSFYALLFFAAVVFIFSFYGISRTAHDSLLVRQEIRALLTGDIMPSEKKKRSVALRKKGVSLRFKLAFFTTSLVISVVLVVSIPLGLQFSENQEKTLALGLQERVNVLLESLASGARAYLPSQNLLELGFLPSQVSALEEALHSTITGRKSDGSSTGIDYVWATNDPAIASKIDSAALTYGASMLVDPDASEISSRVSVLEDEARRAVGELAEGISALSQEGVRLALNTDAASAERRSEIQTITRQLEEKLTTELSRIAAAGTGSWPPYDPSQLSRDVTLYSFFKPVMYRQGGSDSFVHGIVRVDVSTESLLETVLQDRQALVRTTVYVALFAVLIGVIGSLLLASIIISPVRRLASHVAMIRDTEDKETLEGKNIHLRSRDEIGLLGDTINEMTHGLVKAAAASKDLTVGKEVQKMFIPLETDSNGRKLTCGRSDEPLADFFGYYEGAKGVSGDYFDYIKLDDRHYAIIKCDVAGKGVPAALIMVEVATLFLDYFTDWKYEKNGYKLSPMVSRINDLIESRGFKGRFAAFTLCILDSKSGNVHFCNAGDNLVHVYEARSRKMKTIALHESSAAGVFPSFMVDMKGGFQVETIKLNSGDILFLYTDGIEEAKRLFRTSDLKVHACAEPGLEQDAPHGSHSVGQDNEELGPERVSEIIEAVFSRKMYTLYKWHNPDPSEIFEFDFTSCEGTVEEAILALVSVEKIFRMYKDPSATDFDRVQVDRKVDLFLNRHFRQYGSFCGNRKDHPEYPEYLYYTNIREDSQYDDLTILGVKKK</sequence>
<feature type="chain" id="PRO_5042252410" evidence="4">
    <location>
        <begin position="22"/>
        <end position="1546"/>
    </location>
</feature>
<feature type="transmembrane region" description="Helical" evidence="3">
    <location>
        <begin position="772"/>
        <end position="793"/>
    </location>
</feature>
<dbReference type="GO" id="GO:0016020">
    <property type="term" value="C:membrane"/>
    <property type="evidence" value="ECO:0007669"/>
    <property type="project" value="InterPro"/>
</dbReference>
<dbReference type="InterPro" id="IPR003660">
    <property type="entry name" value="HAMP_dom"/>
</dbReference>
<dbReference type="Pfam" id="PF00672">
    <property type="entry name" value="HAMP"/>
    <property type="match status" value="1"/>
</dbReference>
<dbReference type="SUPFAM" id="SSF81606">
    <property type="entry name" value="PP2C-like"/>
    <property type="match status" value="1"/>
</dbReference>
<dbReference type="Proteomes" id="UP001198163">
    <property type="component" value="Unassembled WGS sequence"/>
</dbReference>
<dbReference type="CDD" id="cd06225">
    <property type="entry name" value="HAMP"/>
    <property type="match status" value="1"/>
</dbReference>
<feature type="region of interest" description="Disordered" evidence="2">
    <location>
        <begin position="1401"/>
        <end position="1420"/>
    </location>
</feature>